<evidence type="ECO:0000256" key="3">
    <source>
        <dbReference type="ARBA" id="ARBA00022448"/>
    </source>
</evidence>
<feature type="transmembrane region" description="Helical" evidence="8">
    <location>
        <begin position="374"/>
        <end position="395"/>
    </location>
</feature>
<accession>A0AAU7BVW1</accession>
<keyword evidence="8" id="KW-0769">Symport</keyword>
<dbReference type="InterPro" id="IPR001463">
    <property type="entry name" value="Na/Ala_symport"/>
</dbReference>
<keyword evidence="6 8" id="KW-1133">Transmembrane helix</keyword>
<dbReference type="PRINTS" id="PR00175">
    <property type="entry name" value="NAALASMPORT"/>
</dbReference>
<dbReference type="Gene3D" id="1.20.1740.10">
    <property type="entry name" value="Amino acid/polyamine transporter I"/>
    <property type="match status" value="1"/>
</dbReference>
<feature type="transmembrane region" description="Helical" evidence="8">
    <location>
        <begin position="479"/>
        <end position="497"/>
    </location>
</feature>
<comment type="subcellular location">
    <subcellularLocation>
        <location evidence="1 8">Cell membrane</location>
        <topology evidence="1 8">Multi-pass membrane protein</topology>
    </subcellularLocation>
</comment>
<sequence>MASRHQLLVLTFLLFPFINQAQSIGFDEQINNAFMPFATWWEGFILSTVNIFGFGIPIVLILLLIGALFFTIYFGFVNIKHFPTAIQVVRGKYDDLESLNTETKANVYEVEGDIIDTIKDESHHGEVNHFQALATAVSGTVGLGNIAMVAVAISIGGPGATFWMIIAGLLGMSSKFVECTLGVKYRDIDEEGNVYGGPMYYLSRGLKEKGFAKLGKLLAITFAVLCVGASFGGGNAFQTNQAAAQIIARFGIEGSASGSIIGFIFAIIVGVVIIGGIKRIAKVTEKVVPLMAVLYVASALFIIFSNFSFVDDAISLIITEAFTPKATITGGFIGVMIQGFRRAAFSNEAGAGSAAIAHSAVNTKYAASEGLVGLLEPFIDTVVICTMTAIIIVMFNMDGAFVYGDVINGQALMADGSRLGGVNLTSLAFDNAIPGSSYVLVVAVTLFAFSTILSWSYYGLQSWKYLFGRGKLIDLSYKIIFLMFTILGAAITLDAVIKFSDAMILALVFPNMIGLLFLFPKVREEMHRYLKAIKGLKLKNAK</sequence>
<feature type="transmembrane region" description="Helical" evidence="8">
    <location>
        <begin position="437"/>
        <end position="458"/>
    </location>
</feature>
<feature type="transmembrane region" description="Helical" evidence="8">
    <location>
        <begin position="217"/>
        <end position="237"/>
    </location>
</feature>
<organism evidence="9">
    <name type="scientific">Pontimicrobium sp. SW4</name>
    <dbReference type="NCBI Taxonomy" id="3153519"/>
    <lineage>
        <taxon>Bacteria</taxon>
        <taxon>Pseudomonadati</taxon>
        <taxon>Bacteroidota</taxon>
        <taxon>Flavobacteriia</taxon>
        <taxon>Flavobacteriales</taxon>
        <taxon>Flavobacteriaceae</taxon>
        <taxon>Pontimicrobium</taxon>
    </lineage>
</organism>
<feature type="transmembrane region" description="Helical" evidence="8">
    <location>
        <begin position="503"/>
        <end position="519"/>
    </location>
</feature>
<dbReference type="GO" id="GO:0005283">
    <property type="term" value="F:amino acid:sodium symporter activity"/>
    <property type="evidence" value="ECO:0007669"/>
    <property type="project" value="InterPro"/>
</dbReference>
<feature type="transmembrane region" description="Helical" evidence="8">
    <location>
        <begin position="51"/>
        <end position="76"/>
    </location>
</feature>
<feature type="transmembrane region" description="Helical" evidence="8">
    <location>
        <begin position="287"/>
        <end position="307"/>
    </location>
</feature>
<keyword evidence="4 8" id="KW-1003">Cell membrane</keyword>
<feature type="transmembrane region" description="Helical" evidence="8">
    <location>
        <begin position="257"/>
        <end position="275"/>
    </location>
</feature>
<dbReference type="AlphaFoldDB" id="A0AAU7BVW1"/>
<keyword evidence="5 8" id="KW-0812">Transmembrane</keyword>
<name>A0AAU7BVW1_9FLAO</name>
<evidence type="ECO:0000256" key="7">
    <source>
        <dbReference type="ARBA" id="ARBA00023136"/>
    </source>
</evidence>
<gene>
    <name evidence="9" type="ORF">ABGB03_05135</name>
</gene>
<dbReference type="Pfam" id="PF01235">
    <property type="entry name" value="Na_Ala_symp"/>
    <property type="match status" value="1"/>
</dbReference>
<reference evidence="9" key="1">
    <citation type="submission" date="2024-05" db="EMBL/GenBank/DDBJ databases">
        <title>Pontimicrobium maritimus sp. nov., isolated form sea water.</title>
        <authorList>
            <person name="Muhammad N."/>
            <person name="Vuong T.Q."/>
            <person name="Han H.L."/>
            <person name="Kim S.-G."/>
        </authorList>
    </citation>
    <scope>NUCLEOTIDE SEQUENCE</scope>
    <source>
        <strain evidence="9">SW4</strain>
    </source>
</reference>
<proteinExistence type="inferred from homology"/>
<dbReference type="RefSeq" id="WP_347925407.1">
    <property type="nucleotide sequence ID" value="NZ_CP157199.1"/>
</dbReference>
<evidence type="ECO:0000256" key="1">
    <source>
        <dbReference type="ARBA" id="ARBA00004651"/>
    </source>
</evidence>
<evidence type="ECO:0000256" key="2">
    <source>
        <dbReference type="ARBA" id="ARBA00009261"/>
    </source>
</evidence>
<dbReference type="PANTHER" id="PTHR30330">
    <property type="entry name" value="AGSS FAMILY TRANSPORTER, SODIUM-ALANINE"/>
    <property type="match status" value="1"/>
</dbReference>
<evidence type="ECO:0000256" key="5">
    <source>
        <dbReference type="ARBA" id="ARBA00022692"/>
    </source>
</evidence>
<evidence type="ECO:0000256" key="4">
    <source>
        <dbReference type="ARBA" id="ARBA00022475"/>
    </source>
</evidence>
<dbReference type="GO" id="GO:0005886">
    <property type="term" value="C:plasma membrane"/>
    <property type="evidence" value="ECO:0007669"/>
    <property type="project" value="UniProtKB-SubCell"/>
</dbReference>
<evidence type="ECO:0000256" key="6">
    <source>
        <dbReference type="ARBA" id="ARBA00022989"/>
    </source>
</evidence>
<dbReference type="NCBIfam" id="TIGR00835">
    <property type="entry name" value="agcS"/>
    <property type="match status" value="1"/>
</dbReference>
<comment type="similarity">
    <text evidence="2 8">Belongs to the alanine or glycine:cation symporter (AGCS) (TC 2.A.25) family.</text>
</comment>
<evidence type="ECO:0000313" key="9">
    <source>
        <dbReference type="EMBL" id="XBG62288.1"/>
    </source>
</evidence>
<keyword evidence="7 8" id="KW-0472">Membrane</keyword>
<evidence type="ECO:0000256" key="8">
    <source>
        <dbReference type="RuleBase" id="RU363064"/>
    </source>
</evidence>
<keyword evidence="3 8" id="KW-0813">Transport</keyword>
<dbReference type="PANTHER" id="PTHR30330:SF3">
    <property type="entry name" value="TRANSCRIPTIONAL REGULATOR, LRP FAMILY"/>
    <property type="match status" value="1"/>
</dbReference>
<dbReference type="EMBL" id="CP157199">
    <property type="protein sequence ID" value="XBG62288.1"/>
    <property type="molecule type" value="Genomic_DNA"/>
</dbReference>
<protein>
    <submittedName>
        <fullName evidence="9">Alanine/glycine:cation symporter family protein</fullName>
    </submittedName>
</protein>